<organism evidence="2 3">
    <name type="scientific">Roseburia lenta</name>
    <dbReference type="NCBI Taxonomy" id="2763061"/>
    <lineage>
        <taxon>Bacteria</taxon>
        <taxon>Bacillati</taxon>
        <taxon>Bacillota</taxon>
        <taxon>Clostridia</taxon>
        <taxon>Lachnospirales</taxon>
        <taxon>Lachnospiraceae</taxon>
        <taxon>Roseburia</taxon>
    </lineage>
</organism>
<proteinExistence type="predicted"/>
<feature type="transmembrane region" description="Helical" evidence="1">
    <location>
        <begin position="88"/>
        <end position="109"/>
    </location>
</feature>
<reference evidence="2 3" key="1">
    <citation type="submission" date="2020-08" db="EMBL/GenBank/DDBJ databases">
        <title>Genome public.</title>
        <authorList>
            <person name="Liu C."/>
            <person name="Sun Q."/>
        </authorList>
    </citation>
    <scope>NUCLEOTIDE SEQUENCE [LARGE SCALE GENOMIC DNA]</scope>
    <source>
        <strain evidence="2 3">NSJ-9</strain>
    </source>
</reference>
<accession>A0ABR7GGX1</accession>
<feature type="transmembrane region" description="Helical" evidence="1">
    <location>
        <begin position="341"/>
        <end position="359"/>
    </location>
</feature>
<keyword evidence="3" id="KW-1185">Reference proteome</keyword>
<keyword evidence="1" id="KW-0472">Membrane</keyword>
<evidence type="ECO:0000313" key="3">
    <source>
        <dbReference type="Proteomes" id="UP000643810"/>
    </source>
</evidence>
<feature type="transmembrane region" description="Helical" evidence="1">
    <location>
        <begin position="169"/>
        <end position="185"/>
    </location>
</feature>
<comment type="caution">
    <text evidence="2">The sequence shown here is derived from an EMBL/GenBank/DDBJ whole genome shotgun (WGS) entry which is preliminary data.</text>
</comment>
<feature type="transmembrane region" description="Helical" evidence="1">
    <location>
        <begin position="143"/>
        <end position="162"/>
    </location>
</feature>
<feature type="transmembrane region" description="Helical" evidence="1">
    <location>
        <begin position="12"/>
        <end position="32"/>
    </location>
</feature>
<feature type="transmembrane region" description="Helical" evidence="1">
    <location>
        <begin position="371"/>
        <end position="388"/>
    </location>
</feature>
<dbReference type="RefSeq" id="WP_186854445.1">
    <property type="nucleotide sequence ID" value="NZ_JACOPG010000003.1"/>
</dbReference>
<feature type="transmembrane region" description="Helical" evidence="1">
    <location>
        <begin position="440"/>
        <end position="459"/>
    </location>
</feature>
<feature type="transmembrane region" description="Helical" evidence="1">
    <location>
        <begin position="267"/>
        <end position="295"/>
    </location>
</feature>
<feature type="transmembrane region" description="Helical" evidence="1">
    <location>
        <begin position="307"/>
        <end position="329"/>
    </location>
</feature>
<feature type="transmembrane region" description="Helical" evidence="1">
    <location>
        <begin position="121"/>
        <end position="137"/>
    </location>
</feature>
<name>A0ABR7GGX1_9FIRM</name>
<sequence>MTLIHKKENRFVWAVFWISVIVRTVLGCYYPRTVNCYPDEALYLSAAASLWNQHKVLAFNLPTDFGKIGYSLLIAPAFAFSNLRVRTMVIGFISALVMSLGLFPVNALAKKLLKEERFRRWSLLFYALSATMTYSMTYASEVLFIPVMVLLIYLIYQLLTDAWHGKKKILMLVVTVLVWLLAYLVKELVLVIPVALVLYFVTDRLLGWRQRKGMEKDDVAPGKKQTWKFLLALLLMAVACIGIYLFSNAGTQYYQLGFDLTLLQERFWYLLYGTLFFIVSTLIAFLFLPILYPVIFGRTMEKNARKLCLFLVYVIVVTAAVVSYTIYIYEDYPSLTPRAHIRYVEYLFVPFLILLFHLLEQKRPVFAFRHVLALAAALGLCLVSFVGFNGQTIDHTMLFFVQVFSQDGHTFLPYKARLCVLLLIVIVAIFTYLFYNKSKFFITLLLSGILIVSLGNNILSTYVQYKTHTHTQAETTEAEQVCDFVREHADVGIGVIEPVTHEELLDTFLIDCDNVRNIGIAGGWYFALTQGNIKKYGLWSEGEVAKYAGYGAPQTLDYILVSNDAYTIEETDAMTQVAEYPNLGYTLYKLKDPTHLPVMYDRSVE</sequence>
<dbReference type="EMBL" id="JACOPG010000003">
    <property type="protein sequence ID" value="MBC5686705.1"/>
    <property type="molecule type" value="Genomic_DNA"/>
</dbReference>
<protein>
    <submittedName>
        <fullName evidence="2">Glycosyltransferase family 39 protein</fullName>
    </submittedName>
</protein>
<gene>
    <name evidence="2" type="ORF">H8R94_08855</name>
</gene>
<keyword evidence="1" id="KW-1133">Transmembrane helix</keyword>
<feature type="transmembrane region" description="Helical" evidence="1">
    <location>
        <begin position="229"/>
        <end position="247"/>
    </location>
</feature>
<keyword evidence="1" id="KW-0812">Transmembrane</keyword>
<feature type="transmembrane region" description="Helical" evidence="1">
    <location>
        <begin position="414"/>
        <end position="435"/>
    </location>
</feature>
<evidence type="ECO:0000313" key="2">
    <source>
        <dbReference type="EMBL" id="MBC5686705.1"/>
    </source>
</evidence>
<evidence type="ECO:0000256" key="1">
    <source>
        <dbReference type="SAM" id="Phobius"/>
    </source>
</evidence>
<feature type="transmembrane region" description="Helical" evidence="1">
    <location>
        <begin position="191"/>
        <end position="208"/>
    </location>
</feature>
<dbReference type="Proteomes" id="UP000643810">
    <property type="component" value="Unassembled WGS sequence"/>
</dbReference>